<reference evidence="1 2" key="1">
    <citation type="submission" date="2024-03" db="EMBL/GenBank/DDBJ databases">
        <title>The Acrasis kona genome and developmental transcriptomes reveal deep origins of eukaryotic multicellular pathways.</title>
        <authorList>
            <person name="Sheikh S."/>
            <person name="Fu C.-J."/>
            <person name="Brown M.W."/>
            <person name="Baldauf S.L."/>
        </authorList>
    </citation>
    <scope>NUCLEOTIDE SEQUENCE [LARGE SCALE GENOMIC DNA]</scope>
    <source>
        <strain evidence="1 2">ATCC MYA-3509</strain>
    </source>
</reference>
<comment type="caution">
    <text evidence="1">The sequence shown here is derived from an EMBL/GenBank/DDBJ whole genome shotgun (WGS) entry which is preliminary data.</text>
</comment>
<evidence type="ECO:0000313" key="1">
    <source>
        <dbReference type="EMBL" id="KAL0481045.1"/>
    </source>
</evidence>
<accession>A0AAW2YV94</accession>
<dbReference type="GO" id="GO:0008168">
    <property type="term" value="F:methyltransferase activity"/>
    <property type="evidence" value="ECO:0007669"/>
    <property type="project" value="UniProtKB-KW"/>
</dbReference>
<dbReference type="AlphaFoldDB" id="A0AAW2YV94"/>
<keyword evidence="1" id="KW-0689">Ribosomal protein</keyword>
<gene>
    <name evidence="1" type="ORF">AKO1_013681</name>
</gene>
<organism evidence="1 2">
    <name type="scientific">Acrasis kona</name>
    <dbReference type="NCBI Taxonomy" id="1008807"/>
    <lineage>
        <taxon>Eukaryota</taxon>
        <taxon>Discoba</taxon>
        <taxon>Heterolobosea</taxon>
        <taxon>Tetramitia</taxon>
        <taxon>Eutetramitia</taxon>
        <taxon>Acrasidae</taxon>
        <taxon>Acrasis</taxon>
    </lineage>
</organism>
<dbReference type="Proteomes" id="UP001431209">
    <property type="component" value="Unassembled WGS sequence"/>
</dbReference>
<dbReference type="GO" id="GO:0005840">
    <property type="term" value="C:ribosome"/>
    <property type="evidence" value="ECO:0007669"/>
    <property type="project" value="UniProtKB-KW"/>
</dbReference>
<dbReference type="GO" id="GO:0032259">
    <property type="term" value="P:methylation"/>
    <property type="evidence" value="ECO:0007669"/>
    <property type="project" value="UniProtKB-KW"/>
</dbReference>
<keyword evidence="1" id="KW-0808">Transferase</keyword>
<sequence>MVFPQTVTPLVVIIPFIKKQIPRLRDMLSRWSKIDYAPLDDGMSFIDEAKTDLIFFYNKGPNEVEEQINKILDELGIRKHFVKISFLYADLSEKDDVYPIATTRMFYRVIKDEELRQKYKYFFYMEPDTLTVRKGWMQALHNIAFNQKPFFSLGSINRGNFVNIEPHRMHINGNALYSFSDEHLSFLNELKKNVFFVFDLDPYMYMLSHYDALIKYWHQFIFDDIIMNMYKTGYSEKQLVLENPKTFFVHGGWQV</sequence>
<dbReference type="EMBL" id="JAOPGA020000726">
    <property type="protein sequence ID" value="KAL0481045.1"/>
    <property type="molecule type" value="Genomic_DNA"/>
</dbReference>
<proteinExistence type="predicted"/>
<keyword evidence="1" id="KW-0687">Ribonucleoprotein</keyword>
<evidence type="ECO:0000313" key="2">
    <source>
        <dbReference type="Proteomes" id="UP001431209"/>
    </source>
</evidence>
<keyword evidence="1" id="KW-0489">Methyltransferase</keyword>
<keyword evidence="2" id="KW-1185">Reference proteome</keyword>
<protein>
    <submittedName>
        <fullName evidence="1">Ribosomal protein L11 methyltransferase</fullName>
    </submittedName>
</protein>
<name>A0AAW2YV94_9EUKA</name>